<organism evidence="1">
    <name type="scientific">marine sediment metagenome</name>
    <dbReference type="NCBI Taxonomy" id="412755"/>
    <lineage>
        <taxon>unclassified sequences</taxon>
        <taxon>metagenomes</taxon>
        <taxon>ecological metagenomes</taxon>
    </lineage>
</organism>
<dbReference type="InterPro" id="IPR037171">
    <property type="entry name" value="NagB/RpiA_transferase-like"/>
</dbReference>
<dbReference type="SUPFAM" id="SSF100950">
    <property type="entry name" value="NagB/RpiA/CoA transferase-like"/>
    <property type="match status" value="1"/>
</dbReference>
<accession>X1DI51</accession>
<dbReference type="InterPro" id="IPR000649">
    <property type="entry name" value="IF-2B-related"/>
</dbReference>
<reference evidence="1" key="1">
    <citation type="journal article" date="2014" name="Front. Microbiol.">
        <title>High frequency of phylogenetically diverse reductive dehalogenase-homologous genes in deep subseafloor sedimentary metagenomes.</title>
        <authorList>
            <person name="Kawai M."/>
            <person name="Futagami T."/>
            <person name="Toyoda A."/>
            <person name="Takaki Y."/>
            <person name="Nishi S."/>
            <person name="Hori S."/>
            <person name="Arai W."/>
            <person name="Tsubouchi T."/>
            <person name="Morono Y."/>
            <person name="Uchiyama I."/>
            <person name="Ito T."/>
            <person name="Fujiyama A."/>
            <person name="Inagaki F."/>
            <person name="Takami H."/>
        </authorList>
    </citation>
    <scope>NUCLEOTIDE SEQUENCE</scope>
    <source>
        <strain evidence="1">Expedition CK06-06</strain>
    </source>
</reference>
<dbReference type="EMBL" id="BART01019777">
    <property type="protein sequence ID" value="GAG96091.1"/>
    <property type="molecule type" value="Genomic_DNA"/>
</dbReference>
<evidence type="ECO:0000313" key="1">
    <source>
        <dbReference type="EMBL" id="GAG96091.1"/>
    </source>
</evidence>
<dbReference type="Pfam" id="PF01008">
    <property type="entry name" value="IF-2B"/>
    <property type="match status" value="1"/>
</dbReference>
<feature type="non-terminal residue" evidence="1">
    <location>
        <position position="1"/>
    </location>
</feature>
<dbReference type="InterPro" id="IPR027363">
    <property type="entry name" value="M1Pi_N"/>
</dbReference>
<sequence>ALLEDGDVVLTHCNAGSLATVQYGTALAPIRTAIENGKKISVIADETTSSEIFEGLSGKELNISQILFTAQKRLDAVGLVLRIRLAASSILLRNSSFGSALYSIVANAIPIAAATPIAGAPLIFMTLIDFATPL</sequence>
<protein>
    <submittedName>
        <fullName evidence="1">Uncharacterized protein</fullName>
    </submittedName>
</protein>
<name>X1DI51_9ZZZZ</name>
<dbReference type="Gene3D" id="1.20.120.420">
    <property type="entry name" value="translation initiation factor eif-2b, domain 1"/>
    <property type="match status" value="1"/>
</dbReference>
<comment type="caution">
    <text evidence="1">The sequence shown here is derived from an EMBL/GenBank/DDBJ whole genome shotgun (WGS) entry which is preliminary data.</text>
</comment>
<dbReference type="AlphaFoldDB" id="X1DI51"/>
<gene>
    <name evidence="1" type="ORF">S01H4_36911</name>
</gene>
<proteinExistence type="predicted"/>